<reference evidence="7" key="1">
    <citation type="submission" date="2020-02" db="EMBL/GenBank/DDBJ databases">
        <authorList>
            <person name="Meier V. D."/>
        </authorList>
    </citation>
    <scope>NUCLEOTIDE SEQUENCE</scope>
    <source>
        <strain evidence="7">AVDCRST_MAG95</strain>
    </source>
</reference>
<evidence type="ECO:0000256" key="5">
    <source>
        <dbReference type="ARBA" id="ARBA00023285"/>
    </source>
</evidence>
<evidence type="ECO:0000256" key="1">
    <source>
        <dbReference type="ARBA" id="ARBA00001922"/>
    </source>
</evidence>
<proteinExistence type="inferred from homology"/>
<dbReference type="SUPFAM" id="SSF52242">
    <property type="entry name" value="Cobalamin (vitamin B12)-binding domain"/>
    <property type="match status" value="1"/>
</dbReference>
<organism evidence="7">
    <name type="scientific">uncultured Adhaeribacter sp</name>
    <dbReference type="NCBI Taxonomy" id="448109"/>
    <lineage>
        <taxon>Bacteria</taxon>
        <taxon>Pseudomonadati</taxon>
        <taxon>Bacteroidota</taxon>
        <taxon>Cytophagia</taxon>
        <taxon>Cytophagales</taxon>
        <taxon>Hymenobacteraceae</taxon>
        <taxon>Adhaeribacter</taxon>
        <taxon>environmental samples</taxon>
    </lineage>
</organism>
<dbReference type="EC" id="5.4.99.2" evidence="7"/>
<dbReference type="GO" id="GO:0031419">
    <property type="term" value="F:cobalamin binding"/>
    <property type="evidence" value="ECO:0007669"/>
    <property type="project" value="UniProtKB-KW"/>
</dbReference>
<name>A0A6J4HS47_9BACT</name>
<dbReference type="GO" id="GO:0046872">
    <property type="term" value="F:metal ion binding"/>
    <property type="evidence" value="ECO:0007669"/>
    <property type="project" value="InterPro"/>
</dbReference>
<dbReference type="GO" id="GO:0004494">
    <property type="term" value="F:methylmalonyl-CoA mutase activity"/>
    <property type="evidence" value="ECO:0007669"/>
    <property type="project" value="UniProtKB-EC"/>
</dbReference>
<sequence>MPELENEKALFADFAPATATDWERKVQQDLKGDNPASLYWQTPENLTIKPCYHPQDRAGNSLADALPGQFPWVRGHKTSTNQWENTVQITAQAAGHAAIAQGAQALAHGADALHLVVTDPTAFDLALLIKDIDLTKYPVSFTVTRQPAVFAQNLLAQLHQQNIPLSLMQGYICYLPADSAEKYTPGYFDELKDLLLTGQKSPDFSFLALNSVYVAAAGGTITQEIALTISAAVATMDELTKRGLDPATVARNIQFRLAVGTHYFFEIAKLRALRLLWANVLQAYGLDPELAGALRLHSETSRWYQTTFDPHSNLLRATTQAMAAVVGSCDSLIVWPFDVTIRPENEFSERLARNLSLILKEEAYLHQSIDPAAGSYYLETLTDQLADEAWRAFQELEKKGGFIKAWQSNDIADTLQEVAQQKFKNIAAGTDVLVGTNKFVNPQEKIDYDPEELIQSSYFDTTRAAYPFEVMRFAVEMHYRKRQQKPKAIVASIGEAIQRHINATFAQEFFTCAGFITENQHFASVAEAELALQEVSANIIVMSVSEREFDLFSRHFSPALRTHKDQPALVLAANPQHMREELKAQGFDEFMFQGCDTAAIIARIQERLLPKD</sequence>
<keyword evidence="4 7" id="KW-0413">Isomerase</keyword>
<comment type="similarity">
    <text evidence="2">Belongs to the methylmalonyl-CoA mutase family.</text>
</comment>
<evidence type="ECO:0000256" key="4">
    <source>
        <dbReference type="ARBA" id="ARBA00023235"/>
    </source>
</evidence>
<accession>A0A6J4HS47</accession>
<dbReference type="AlphaFoldDB" id="A0A6J4HS47"/>
<dbReference type="InterPro" id="IPR006099">
    <property type="entry name" value="MeMalonylCoA_mutase_a/b_cat"/>
</dbReference>
<dbReference type="PANTHER" id="PTHR48101">
    <property type="entry name" value="METHYLMALONYL-COA MUTASE, MITOCHONDRIAL-RELATED"/>
    <property type="match status" value="1"/>
</dbReference>
<protein>
    <submittedName>
        <fullName evidence="7">Methylmalonyl-CoA mutase small subunit, MutA</fullName>
        <ecNumber evidence="7">5.4.99.2</ecNumber>
    </submittedName>
</protein>
<evidence type="ECO:0000313" key="7">
    <source>
        <dbReference type="EMBL" id="CAA9231870.1"/>
    </source>
</evidence>
<evidence type="ECO:0000256" key="3">
    <source>
        <dbReference type="ARBA" id="ARBA00022628"/>
    </source>
</evidence>
<feature type="domain" description="Methylmalonyl-CoA mutase alpha/beta chain catalytic" evidence="6">
    <location>
        <begin position="122"/>
        <end position="450"/>
    </location>
</feature>
<comment type="cofactor">
    <cofactor evidence="1">
        <name>adenosylcob(III)alamin</name>
        <dbReference type="ChEBI" id="CHEBI:18408"/>
    </cofactor>
</comment>
<evidence type="ECO:0000259" key="6">
    <source>
        <dbReference type="Pfam" id="PF01642"/>
    </source>
</evidence>
<keyword evidence="5" id="KW-0170">Cobalt</keyword>
<evidence type="ECO:0000256" key="2">
    <source>
        <dbReference type="ARBA" id="ARBA00008465"/>
    </source>
</evidence>
<dbReference type="PANTHER" id="PTHR48101:SF1">
    <property type="entry name" value="METHYLMALONYL-COA MUTASE, LARGE SUBUNIT"/>
    <property type="match status" value="1"/>
</dbReference>
<keyword evidence="3" id="KW-0846">Cobalamin</keyword>
<dbReference type="InterPro" id="IPR036724">
    <property type="entry name" value="Cobalamin-bd_sf"/>
</dbReference>
<dbReference type="Gene3D" id="3.20.20.240">
    <property type="entry name" value="Methylmalonyl-CoA mutase"/>
    <property type="match status" value="1"/>
</dbReference>
<dbReference type="Gene3D" id="3.40.50.280">
    <property type="entry name" value="Cobalamin-binding domain"/>
    <property type="match status" value="1"/>
</dbReference>
<dbReference type="InterPro" id="IPR016176">
    <property type="entry name" value="Cbl-dep_enz_cat"/>
</dbReference>
<dbReference type="SUPFAM" id="SSF51703">
    <property type="entry name" value="Cobalamin (vitamin B12)-dependent enzymes"/>
    <property type="match status" value="1"/>
</dbReference>
<dbReference type="Pfam" id="PF01642">
    <property type="entry name" value="MM_CoA_mutase"/>
    <property type="match status" value="1"/>
</dbReference>
<dbReference type="EMBL" id="CADCTJ010000325">
    <property type="protein sequence ID" value="CAA9231870.1"/>
    <property type="molecule type" value="Genomic_DNA"/>
</dbReference>
<gene>
    <name evidence="7" type="ORF">AVDCRST_MAG95-1022</name>
</gene>